<gene>
    <name evidence="9" type="primary">trpF</name>
    <name evidence="11" type="ORF">DSL99_3376</name>
</gene>
<dbReference type="Gene3D" id="3.20.20.70">
    <property type="entry name" value="Aldolase class I"/>
    <property type="match status" value="1"/>
</dbReference>
<dbReference type="STRING" id="1122159.SAMN02745246_03302"/>
<comment type="caution">
    <text evidence="11">The sequence shown here is derived from an EMBL/GenBank/DDBJ whole genome shotgun (WGS) entry which is preliminary data.</text>
</comment>
<evidence type="ECO:0000256" key="8">
    <source>
        <dbReference type="ARBA" id="ARBA00023235"/>
    </source>
</evidence>
<dbReference type="GO" id="GO:0004640">
    <property type="term" value="F:phosphoribosylanthranilate isomerase activity"/>
    <property type="evidence" value="ECO:0007669"/>
    <property type="project" value="UniProtKB-UniRule"/>
</dbReference>
<proteinExistence type="inferred from homology"/>
<keyword evidence="8 9" id="KW-0413">Isomerase</keyword>
<evidence type="ECO:0000256" key="1">
    <source>
        <dbReference type="ARBA" id="ARBA00001164"/>
    </source>
</evidence>
<feature type="domain" description="N-(5'phosphoribosyl) anthranilate isomerase (PRAI)" evidence="10">
    <location>
        <begin position="134"/>
        <end position="249"/>
    </location>
</feature>
<evidence type="ECO:0000256" key="6">
    <source>
        <dbReference type="ARBA" id="ARBA00022822"/>
    </source>
</evidence>
<dbReference type="GO" id="GO:0000162">
    <property type="term" value="P:L-tryptophan biosynthetic process"/>
    <property type="evidence" value="ECO:0007669"/>
    <property type="project" value="UniProtKB-UniRule"/>
</dbReference>
<dbReference type="EMBL" id="QOVL01000020">
    <property type="protein sequence ID" value="RXG25971.1"/>
    <property type="molecule type" value="Genomic_DNA"/>
</dbReference>
<evidence type="ECO:0000256" key="7">
    <source>
        <dbReference type="ARBA" id="ARBA00023141"/>
    </source>
</evidence>
<protein>
    <recommendedName>
        <fullName evidence="4 9">N-(5'-phosphoribosyl)anthranilate isomerase</fullName>
        <shortName evidence="9">PRAI</shortName>
        <ecNumber evidence="3 9">5.3.1.24</ecNumber>
    </recommendedName>
</protein>
<comment type="catalytic activity">
    <reaction evidence="1 9">
        <text>N-(5-phospho-beta-D-ribosyl)anthranilate = 1-(2-carboxyphenylamino)-1-deoxy-D-ribulose 5-phosphate</text>
        <dbReference type="Rhea" id="RHEA:21540"/>
        <dbReference type="ChEBI" id="CHEBI:18277"/>
        <dbReference type="ChEBI" id="CHEBI:58613"/>
        <dbReference type="EC" id="5.3.1.24"/>
    </reaction>
</comment>
<dbReference type="PANTHER" id="PTHR42894:SF1">
    <property type="entry name" value="N-(5'-PHOSPHORIBOSYL)ANTHRANILATE ISOMERASE"/>
    <property type="match status" value="1"/>
</dbReference>
<dbReference type="InterPro" id="IPR011060">
    <property type="entry name" value="RibuloseP-bd_barrel"/>
</dbReference>
<dbReference type="InterPro" id="IPR013785">
    <property type="entry name" value="Aldolase_TIM"/>
</dbReference>
<organism evidence="11 12">
    <name type="scientific">Leeuwenhoekiella marinoflava</name>
    <dbReference type="NCBI Taxonomy" id="988"/>
    <lineage>
        <taxon>Bacteria</taxon>
        <taxon>Pseudomonadati</taxon>
        <taxon>Bacteroidota</taxon>
        <taxon>Flavobacteriia</taxon>
        <taxon>Flavobacteriales</taxon>
        <taxon>Flavobacteriaceae</taxon>
        <taxon>Leeuwenhoekiella</taxon>
    </lineage>
</organism>
<dbReference type="SUPFAM" id="SSF51366">
    <property type="entry name" value="Ribulose-phoshate binding barrel"/>
    <property type="match status" value="1"/>
</dbReference>
<keyword evidence="6 9" id="KW-0822">Tryptophan biosynthesis</keyword>
<dbReference type="EC" id="5.3.1.24" evidence="3 9"/>
<evidence type="ECO:0000256" key="2">
    <source>
        <dbReference type="ARBA" id="ARBA00004664"/>
    </source>
</evidence>
<evidence type="ECO:0000256" key="4">
    <source>
        <dbReference type="ARBA" id="ARBA00022272"/>
    </source>
</evidence>
<keyword evidence="5 9" id="KW-0028">Amino-acid biosynthesis</keyword>
<dbReference type="HAMAP" id="MF_00135">
    <property type="entry name" value="PRAI"/>
    <property type="match status" value="1"/>
</dbReference>
<dbReference type="Proteomes" id="UP000290608">
    <property type="component" value="Unassembled WGS sequence"/>
</dbReference>
<accession>A0A4Q0PGI2</accession>
<keyword evidence="7 9" id="KW-0057">Aromatic amino acid biosynthesis</keyword>
<dbReference type="InterPro" id="IPR044643">
    <property type="entry name" value="TrpF_fam"/>
</dbReference>
<reference evidence="11 12" key="1">
    <citation type="submission" date="2018-07" db="EMBL/GenBank/DDBJ databases">
        <title>Leeuwenhoekiella genomics.</title>
        <authorList>
            <person name="Tahon G."/>
            <person name="Willems A."/>
        </authorList>
    </citation>
    <scope>NUCLEOTIDE SEQUENCE [LARGE SCALE GENOMIC DNA]</scope>
    <source>
        <strain evidence="11 12">LMG 1345</strain>
    </source>
</reference>
<dbReference type="UniPathway" id="UPA00035">
    <property type="reaction ID" value="UER00042"/>
</dbReference>
<sequence>MKNNDTHKHNTATFSSPAALRLKICGMKHNTAEVATLQPDYLGFIFYEKSPRNYDLPDIPELRAGIKKVGVFVNAEPDCILEKVKQFNFDVIQLHGNESPQYCAELRNRCQIERSRDPLVETALSPSVKLTTDAVETPVPSEVEVWKVFSIKDQFDFSILEDYEAVVDKFLFDTKGKEKGGNGYTFDWSVLKDYNSKKPFILSGGIGLEELAAVNELQATDLPLIAIDVNSKFEDKPGLKNIKDLRKLFSSFSIAREAK</sequence>
<evidence type="ECO:0000256" key="9">
    <source>
        <dbReference type="HAMAP-Rule" id="MF_00135"/>
    </source>
</evidence>
<evidence type="ECO:0000313" key="11">
    <source>
        <dbReference type="EMBL" id="RXG25971.1"/>
    </source>
</evidence>
<dbReference type="PANTHER" id="PTHR42894">
    <property type="entry name" value="N-(5'-PHOSPHORIBOSYL)ANTHRANILATE ISOMERASE"/>
    <property type="match status" value="1"/>
</dbReference>
<evidence type="ECO:0000256" key="5">
    <source>
        <dbReference type="ARBA" id="ARBA00022605"/>
    </source>
</evidence>
<dbReference type="AlphaFoldDB" id="A0A4Q0PGI2"/>
<name>A0A4Q0PGI2_9FLAO</name>
<comment type="pathway">
    <text evidence="2 9">Amino-acid biosynthesis; L-tryptophan biosynthesis; L-tryptophan from chorismate: step 3/5.</text>
</comment>
<evidence type="ECO:0000313" key="12">
    <source>
        <dbReference type="Proteomes" id="UP000290608"/>
    </source>
</evidence>
<evidence type="ECO:0000259" key="10">
    <source>
        <dbReference type="Pfam" id="PF00697"/>
    </source>
</evidence>
<feature type="domain" description="N-(5'phosphoribosyl) anthranilate isomerase (PRAI)" evidence="10">
    <location>
        <begin position="24"/>
        <end position="113"/>
    </location>
</feature>
<evidence type="ECO:0000256" key="3">
    <source>
        <dbReference type="ARBA" id="ARBA00012572"/>
    </source>
</evidence>
<dbReference type="Pfam" id="PF00697">
    <property type="entry name" value="PRAI"/>
    <property type="match status" value="2"/>
</dbReference>
<dbReference type="CDD" id="cd00405">
    <property type="entry name" value="PRAI"/>
    <property type="match status" value="1"/>
</dbReference>
<comment type="similarity">
    <text evidence="9">Belongs to the TrpF family.</text>
</comment>
<dbReference type="InterPro" id="IPR001240">
    <property type="entry name" value="PRAI_dom"/>
</dbReference>